<dbReference type="OrthoDB" id="7847955at2"/>
<dbReference type="NCBIfam" id="TIGR02472">
    <property type="entry name" value="sucr_P_syn_N"/>
    <property type="match status" value="1"/>
</dbReference>
<keyword evidence="4 10" id="KW-0808">Transferase</keyword>
<dbReference type="EMBL" id="VWXX01000012">
    <property type="protein sequence ID" value="KAA6185150.1"/>
    <property type="molecule type" value="Genomic_DNA"/>
</dbReference>
<dbReference type="Gene3D" id="3.40.50.1000">
    <property type="entry name" value="HAD superfamily/HAD-like"/>
    <property type="match status" value="1"/>
</dbReference>
<comment type="catalytic activity">
    <reaction evidence="5">
        <text>beta-D-fructose 6-phosphate + UDP-alpha-D-glucose = sucrose 6(F)-phosphate + UDP + H(+)</text>
        <dbReference type="Rhea" id="RHEA:22172"/>
        <dbReference type="ChEBI" id="CHEBI:15378"/>
        <dbReference type="ChEBI" id="CHEBI:57634"/>
        <dbReference type="ChEBI" id="CHEBI:57723"/>
        <dbReference type="ChEBI" id="CHEBI:58223"/>
        <dbReference type="ChEBI" id="CHEBI:58885"/>
        <dbReference type="EC" id="2.4.1.14"/>
    </reaction>
</comment>
<evidence type="ECO:0000256" key="5">
    <source>
        <dbReference type="ARBA" id="ARBA00047471"/>
    </source>
</evidence>
<dbReference type="InterPro" id="IPR028098">
    <property type="entry name" value="Glyco_trans_4-like_N"/>
</dbReference>
<feature type="domain" description="Sucrose phosphatase-like" evidence="8">
    <location>
        <begin position="470"/>
        <end position="706"/>
    </location>
</feature>
<dbReference type="RefSeq" id="WP_150092793.1">
    <property type="nucleotide sequence ID" value="NZ_JBFUOH010000063.1"/>
</dbReference>
<dbReference type="SUPFAM" id="SSF53756">
    <property type="entry name" value="UDP-Glycosyltransferase/glycogen phosphorylase"/>
    <property type="match status" value="1"/>
</dbReference>
<organism evidence="10 11">
    <name type="scientific">Thiohalocapsa marina</name>
    <dbReference type="NCBI Taxonomy" id="424902"/>
    <lineage>
        <taxon>Bacteria</taxon>
        <taxon>Pseudomonadati</taxon>
        <taxon>Pseudomonadota</taxon>
        <taxon>Gammaproteobacteria</taxon>
        <taxon>Chromatiales</taxon>
        <taxon>Chromatiaceae</taxon>
        <taxon>Thiohalocapsa</taxon>
    </lineage>
</organism>
<keyword evidence="3" id="KW-0328">Glycosyltransferase</keyword>
<dbReference type="InterPro" id="IPR012822">
    <property type="entry name" value="SucroseP_synth_GlycoTrfase_dom"/>
</dbReference>
<feature type="region of interest" description="Disordered" evidence="6">
    <location>
        <begin position="714"/>
        <end position="733"/>
    </location>
</feature>
<evidence type="ECO:0000256" key="4">
    <source>
        <dbReference type="ARBA" id="ARBA00022679"/>
    </source>
</evidence>
<comment type="similarity">
    <text evidence="1">Belongs to the glycosyltransferase 1 family.</text>
</comment>
<dbReference type="Pfam" id="PF13439">
    <property type="entry name" value="Glyco_transf_4"/>
    <property type="match status" value="1"/>
</dbReference>
<reference evidence="10 11" key="1">
    <citation type="submission" date="2019-09" db="EMBL/GenBank/DDBJ databases">
        <title>Whole-genome sequence of the purple sulfur bacterium Thiohalocapsa marina DSM 19078.</title>
        <authorList>
            <person name="Kyndt J.A."/>
            <person name="Meyer T.E."/>
        </authorList>
    </citation>
    <scope>NUCLEOTIDE SEQUENCE [LARGE SCALE GENOMIC DNA]</scope>
    <source>
        <strain evidence="10 11">DSM 19078</strain>
    </source>
</reference>
<feature type="domain" description="Glycosyltransferase subfamily 4-like N-terminal" evidence="9">
    <location>
        <begin position="33"/>
        <end position="229"/>
    </location>
</feature>
<dbReference type="PANTHER" id="PTHR46039">
    <property type="entry name" value="SUCROSE-PHOSPHATE SYNTHASE 3-RELATED"/>
    <property type="match status" value="1"/>
</dbReference>
<dbReference type="InterPro" id="IPR012821">
    <property type="entry name" value="Sucrose_P_synth_Pase-like_dom"/>
</dbReference>
<evidence type="ECO:0000256" key="6">
    <source>
        <dbReference type="SAM" id="MobiDB-lite"/>
    </source>
</evidence>
<dbReference type="CDD" id="cd03800">
    <property type="entry name" value="GT4_sucrose_synthase"/>
    <property type="match status" value="1"/>
</dbReference>
<evidence type="ECO:0000259" key="7">
    <source>
        <dbReference type="Pfam" id="PF00534"/>
    </source>
</evidence>
<dbReference type="AlphaFoldDB" id="A0A5M8FMA8"/>
<evidence type="ECO:0000256" key="3">
    <source>
        <dbReference type="ARBA" id="ARBA00022676"/>
    </source>
</evidence>
<keyword evidence="11" id="KW-1185">Reference proteome</keyword>
<dbReference type="InterPro" id="IPR006380">
    <property type="entry name" value="SPP-like_dom"/>
</dbReference>
<evidence type="ECO:0000256" key="2">
    <source>
        <dbReference type="ARBA" id="ARBA00012536"/>
    </source>
</evidence>
<evidence type="ECO:0000259" key="9">
    <source>
        <dbReference type="Pfam" id="PF13439"/>
    </source>
</evidence>
<dbReference type="Gene3D" id="3.90.1070.10">
    <property type="match status" value="1"/>
</dbReference>
<comment type="caution">
    <text evidence="10">The sequence shown here is derived from an EMBL/GenBank/DDBJ whole genome shotgun (WGS) entry which is preliminary data.</text>
</comment>
<dbReference type="InterPro" id="IPR036412">
    <property type="entry name" value="HAD-like_sf"/>
</dbReference>
<sequence>MIGNDRPLYIVLISVHGLIRGNNLELGRDPDTGGQTLYVVELARALAARDDVQRVDLFTRLVDDPGVSPDYARPVEDLGDGARIVRIEAGPPGYLPKEALWDELDAFSDNMLGFLREDDLLPSLIHSHYADAGYVGTRLSAQLGVPLVHTGHSLGRVKRRRLLASGISQRVIDERYNIDRRIHAEEDTLAAASLVVTSTTQEIEEQYGLYDHYQPERMSVIPPGTDLKRFHPPTGDEQKAPIKRELERFLKHPKRPIILALSRPDERKNIAALIEAYGASPELRQAANLVIVAGNRDDIRDLDNGPQQVLTDILLLIDSHDLYGQVAYPKHHSADEVPVLYQIAAASRGVFINPALTEPFGLTLIEAAASGLPIVATEDGGPIDIIKHCHNGILIDPLDRQDITKALLKVISDASGWRRMAKNGLAGVKRHYAWAAHAESYIEAITPLLETVEPPPRAPLSRRPMLYHDRAIFTDLDQNLLGDPDSLADFIRIVRENRKCSSFGIATGRRLDSALAIMRRYGIPRPDVLITALGTEIYYAPQLTYDYAWSRHIDYLWHPRRVREALTDLPGIERQPNTEQSRYKVSFYIDPAHAPSLEEISSILHQADLSVHLNLSFGQFLDAVPVRASKGLALRYVADQWGIPLEHCLAAGGSGADEDMMRGNTLAVVVANRHHEELSQLTDTESIYFAERPYAAGILEAIAHYRFFDACQVPTTPAPDPESEPESASAPGA</sequence>
<evidence type="ECO:0000259" key="8">
    <source>
        <dbReference type="Pfam" id="PF05116"/>
    </source>
</evidence>
<dbReference type="Proteomes" id="UP000322981">
    <property type="component" value="Unassembled WGS sequence"/>
</dbReference>
<evidence type="ECO:0000313" key="11">
    <source>
        <dbReference type="Proteomes" id="UP000322981"/>
    </source>
</evidence>
<proteinExistence type="inferred from homology"/>
<dbReference type="NCBIfam" id="TIGR02471">
    <property type="entry name" value="sucr_syn_bact_C"/>
    <property type="match status" value="1"/>
</dbReference>
<dbReference type="PANTHER" id="PTHR46039:SF5">
    <property type="entry name" value="SUCROSE-PHOSPHATE SYNTHASE 3-RELATED"/>
    <property type="match status" value="1"/>
</dbReference>
<dbReference type="Pfam" id="PF00534">
    <property type="entry name" value="Glycos_transf_1"/>
    <property type="match status" value="1"/>
</dbReference>
<dbReference type="Gene3D" id="3.40.50.2000">
    <property type="entry name" value="Glycogen Phosphorylase B"/>
    <property type="match status" value="2"/>
</dbReference>
<evidence type="ECO:0000256" key="1">
    <source>
        <dbReference type="ARBA" id="ARBA00006530"/>
    </source>
</evidence>
<dbReference type="GO" id="GO:0046524">
    <property type="term" value="F:sucrose-phosphate synthase activity"/>
    <property type="evidence" value="ECO:0007669"/>
    <property type="project" value="UniProtKB-EC"/>
</dbReference>
<dbReference type="EC" id="2.4.1.14" evidence="2"/>
<gene>
    <name evidence="10" type="ORF">F2Q65_09575</name>
</gene>
<dbReference type="InterPro" id="IPR044161">
    <property type="entry name" value="SPS"/>
</dbReference>
<dbReference type="InterPro" id="IPR001296">
    <property type="entry name" value="Glyco_trans_1"/>
</dbReference>
<evidence type="ECO:0000313" key="10">
    <source>
        <dbReference type="EMBL" id="KAA6185150.1"/>
    </source>
</evidence>
<dbReference type="Pfam" id="PF05116">
    <property type="entry name" value="S6PP"/>
    <property type="match status" value="1"/>
</dbReference>
<dbReference type="InterPro" id="IPR023214">
    <property type="entry name" value="HAD_sf"/>
</dbReference>
<protein>
    <recommendedName>
        <fullName evidence="2">sucrose-phosphate synthase</fullName>
        <ecNumber evidence="2">2.4.1.14</ecNumber>
    </recommendedName>
</protein>
<name>A0A5M8FMA8_9GAMM</name>
<accession>A0A5M8FMA8</accession>
<dbReference type="SUPFAM" id="SSF56784">
    <property type="entry name" value="HAD-like"/>
    <property type="match status" value="1"/>
</dbReference>
<feature type="domain" description="Glycosyl transferase family 1" evidence="7">
    <location>
        <begin position="248"/>
        <end position="424"/>
    </location>
</feature>